<comment type="caution">
    <text evidence="2">The sequence shown here is derived from an EMBL/GenBank/DDBJ whole genome shotgun (WGS) entry which is preliminary data.</text>
</comment>
<proteinExistence type="predicted"/>
<dbReference type="InterPro" id="IPR004291">
    <property type="entry name" value="Transposase_IS66_central"/>
</dbReference>
<dbReference type="Pfam" id="PF03050">
    <property type="entry name" value="DDE_Tnp_IS66"/>
    <property type="match status" value="1"/>
</dbReference>
<evidence type="ECO:0000313" key="3">
    <source>
        <dbReference type="Proteomes" id="UP000571950"/>
    </source>
</evidence>
<dbReference type="AlphaFoldDB" id="A0A7W6BNU2"/>
<accession>A0A7W6BNU2</accession>
<protein>
    <recommendedName>
        <fullName evidence="1">Transposase IS66 central domain-containing protein</fullName>
    </recommendedName>
</protein>
<gene>
    <name evidence="2" type="ORF">GGR43_004115</name>
</gene>
<dbReference type="PANTHER" id="PTHR33678">
    <property type="entry name" value="BLL1576 PROTEIN"/>
    <property type="match status" value="1"/>
</dbReference>
<dbReference type="InterPro" id="IPR052344">
    <property type="entry name" value="Transposase-related"/>
</dbReference>
<organism evidence="2 3">
    <name type="scientific">Sphingobium jiangsuense</name>
    <dbReference type="NCBI Taxonomy" id="870476"/>
    <lineage>
        <taxon>Bacteria</taxon>
        <taxon>Pseudomonadati</taxon>
        <taxon>Pseudomonadota</taxon>
        <taxon>Alphaproteobacteria</taxon>
        <taxon>Sphingomonadales</taxon>
        <taxon>Sphingomonadaceae</taxon>
        <taxon>Sphingobium</taxon>
    </lineage>
</organism>
<evidence type="ECO:0000259" key="1">
    <source>
        <dbReference type="Pfam" id="PF03050"/>
    </source>
</evidence>
<sequence length="259" mass="29047">MLIEAHVLAIERLHGEDTTGPVLAKSKTNTGRIWTYIRDDRPFGGPAPPAAIFHYSRDRRGEHPVGHLRSWKGILQIDAYAGYNALFNGDRLPAPLICTLCRSHVRRHFFELTDVAAQLEKRRKKAAVISPLAVEAVRPIDAIFDIERAIRRAIDISNIRGMPLSVAPHCRATDMFSEDIGYANLRKVFAWQYSDFNLGAMCQLDIAKKHSRLEQAADCPCYRSVGQHGGVNGIVLNACYIFTYPGRVIKPEPLMKILT</sequence>
<reference evidence="2 3" key="1">
    <citation type="submission" date="2020-08" db="EMBL/GenBank/DDBJ databases">
        <title>Genomic Encyclopedia of Type Strains, Phase IV (KMG-IV): sequencing the most valuable type-strain genomes for metagenomic binning, comparative biology and taxonomic classification.</title>
        <authorList>
            <person name="Goeker M."/>
        </authorList>
    </citation>
    <scope>NUCLEOTIDE SEQUENCE [LARGE SCALE GENOMIC DNA]</scope>
    <source>
        <strain evidence="2 3">DSM 26189</strain>
    </source>
</reference>
<dbReference type="Proteomes" id="UP000571950">
    <property type="component" value="Unassembled WGS sequence"/>
</dbReference>
<keyword evidence="3" id="KW-1185">Reference proteome</keyword>
<dbReference type="EMBL" id="JACIDT010000023">
    <property type="protein sequence ID" value="MBB3928371.1"/>
    <property type="molecule type" value="Genomic_DNA"/>
</dbReference>
<feature type="domain" description="Transposase IS66 central" evidence="1">
    <location>
        <begin position="3"/>
        <end position="152"/>
    </location>
</feature>
<evidence type="ECO:0000313" key="2">
    <source>
        <dbReference type="EMBL" id="MBB3928371.1"/>
    </source>
</evidence>
<dbReference type="PANTHER" id="PTHR33678:SF1">
    <property type="entry name" value="BLL1576 PROTEIN"/>
    <property type="match status" value="1"/>
</dbReference>
<name>A0A7W6BNU2_9SPHN</name>